<gene>
    <name evidence="2" type="ORF">ENR15_21325</name>
</gene>
<dbReference type="EMBL" id="DSPX01000214">
    <property type="protein sequence ID" value="HGG03109.1"/>
    <property type="molecule type" value="Genomic_DNA"/>
</dbReference>
<dbReference type="CDD" id="cd02440">
    <property type="entry name" value="AdoMet_MTases"/>
    <property type="match status" value="1"/>
</dbReference>
<feature type="domain" description="Methyltransferase" evidence="1">
    <location>
        <begin position="49"/>
        <end position="148"/>
    </location>
</feature>
<dbReference type="PROSITE" id="PS51683">
    <property type="entry name" value="SAM_OMT_II"/>
    <property type="match status" value="1"/>
</dbReference>
<dbReference type="InterPro" id="IPR029063">
    <property type="entry name" value="SAM-dependent_MTases_sf"/>
</dbReference>
<reference evidence="2" key="1">
    <citation type="journal article" date="2020" name="mSystems">
        <title>Genome- and Community-Level Interaction Insights into Carbon Utilization and Element Cycling Functions of Hydrothermarchaeota in Hydrothermal Sediment.</title>
        <authorList>
            <person name="Zhou Z."/>
            <person name="Liu Y."/>
            <person name="Xu W."/>
            <person name="Pan J."/>
            <person name="Luo Z.H."/>
            <person name="Li M."/>
        </authorList>
    </citation>
    <scope>NUCLEOTIDE SEQUENCE [LARGE SCALE GENOMIC DNA]</scope>
    <source>
        <strain evidence="2">SpSt-374</strain>
    </source>
</reference>
<organism evidence="2">
    <name type="scientific">Planktothricoides sp. SpSt-374</name>
    <dbReference type="NCBI Taxonomy" id="2282167"/>
    <lineage>
        <taxon>Bacteria</taxon>
        <taxon>Bacillati</taxon>
        <taxon>Cyanobacteriota</taxon>
        <taxon>Cyanophyceae</taxon>
        <taxon>Oscillatoriophycideae</taxon>
        <taxon>Oscillatoriales</taxon>
        <taxon>Oscillatoriaceae</taxon>
        <taxon>Planktothricoides</taxon>
    </lineage>
</organism>
<keyword evidence="2" id="KW-0489">Methyltransferase</keyword>
<dbReference type="SUPFAM" id="SSF53335">
    <property type="entry name" value="S-adenosyl-L-methionine-dependent methyltransferases"/>
    <property type="match status" value="1"/>
</dbReference>
<name>A0A7C3ZYV7_9CYAN</name>
<dbReference type="InterPro" id="IPR041698">
    <property type="entry name" value="Methyltransf_25"/>
</dbReference>
<protein>
    <submittedName>
        <fullName evidence="2">Class I SAM-dependent methyltransferase</fullName>
    </submittedName>
</protein>
<comment type="caution">
    <text evidence="2">The sequence shown here is derived from an EMBL/GenBank/DDBJ whole genome shotgun (WGS) entry which is preliminary data.</text>
</comment>
<accession>A0A7C3ZYV7</accession>
<dbReference type="Gene3D" id="3.40.50.150">
    <property type="entry name" value="Vaccinia Virus protein VP39"/>
    <property type="match status" value="1"/>
</dbReference>
<proteinExistence type="predicted"/>
<dbReference type="AlphaFoldDB" id="A0A7C3ZYV7"/>
<dbReference type="Pfam" id="PF13649">
    <property type="entry name" value="Methyltransf_25"/>
    <property type="match status" value="1"/>
</dbReference>
<evidence type="ECO:0000259" key="1">
    <source>
        <dbReference type="Pfam" id="PF13649"/>
    </source>
</evidence>
<dbReference type="PANTHER" id="PTHR43591">
    <property type="entry name" value="METHYLTRANSFERASE"/>
    <property type="match status" value="1"/>
</dbReference>
<dbReference type="GO" id="GO:0032259">
    <property type="term" value="P:methylation"/>
    <property type="evidence" value="ECO:0007669"/>
    <property type="project" value="UniProtKB-KW"/>
</dbReference>
<dbReference type="GO" id="GO:0008168">
    <property type="term" value="F:methyltransferase activity"/>
    <property type="evidence" value="ECO:0007669"/>
    <property type="project" value="UniProtKB-KW"/>
</dbReference>
<dbReference type="InterPro" id="IPR016461">
    <property type="entry name" value="COMT-like"/>
</dbReference>
<sequence length="241" mass="26924">MTSSQVWQSETVAKTFLEGVRGAIPLAAAQIDVMLRLITIARPQLTNFLDLGCGDGILGRAILTKYPQAEGIFLDFSVPMLQAAQDQLDNYPQLSFVNADLGDPSWPQACATSAPFDAIVSGFAIHHQPDHIKKTIYQQIFQLLKPGGIFLNIEHVSSPSPWISQVWDELFIDNLTQLERQKGTDKSRQQIAQDYYYRPDKAANILAPVELQINWLQDIGFINSDCYLKIFEIALFGGIKP</sequence>
<evidence type="ECO:0000313" key="2">
    <source>
        <dbReference type="EMBL" id="HGG03109.1"/>
    </source>
</evidence>
<keyword evidence="2" id="KW-0808">Transferase</keyword>